<dbReference type="Proteomes" id="UP000275408">
    <property type="component" value="Unassembled WGS sequence"/>
</dbReference>
<feature type="compositionally biased region" description="Basic and acidic residues" evidence="1">
    <location>
        <begin position="80"/>
        <end position="90"/>
    </location>
</feature>
<accession>A0A3M6UHA1</accession>
<feature type="compositionally biased region" description="Basic and acidic residues" evidence="1">
    <location>
        <begin position="195"/>
        <end position="207"/>
    </location>
</feature>
<evidence type="ECO:0000313" key="3">
    <source>
        <dbReference type="Proteomes" id="UP000275408"/>
    </source>
</evidence>
<feature type="region of interest" description="Disordered" evidence="1">
    <location>
        <begin position="56"/>
        <end position="111"/>
    </location>
</feature>
<reference evidence="2 3" key="1">
    <citation type="journal article" date="2018" name="Sci. Rep.">
        <title>Comparative analysis of the Pocillopora damicornis genome highlights role of immune system in coral evolution.</title>
        <authorList>
            <person name="Cunning R."/>
            <person name="Bay R.A."/>
            <person name="Gillette P."/>
            <person name="Baker A.C."/>
            <person name="Traylor-Knowles N."/>
        </authorList>
    </citation>
    <scope>NUCLEOTIDE SEQUENCE [LARGE SCALE GENOMIC DNA]</scope>
    <source>
        <strain evidence="2">RSMAS</strain>
        <tissue evidence="2">Whole animal</tissue>
    </source>
</reference>
<organism evidence="2 3">
    <name type="scientific">Pocillopora damicornis</name>
    <name type="common">Cauliflower coral</name>
    <name type="synonym">Millepora damicornis</name>
    <dbReference type="NCBI Taxonomy" id="46731"/>
    <lineage>
        <taxon>Eukaryota</taxon>
        <taxon>Metazoa</taxon>
        <taxon>Cnidaria</taxon>
        <taxon>Anthozoa</taxon>
        <taxon>Hexacorallia</taxon>
        <taxon>Scleractinia</taxon>
        <taxon>Astrocoeniina</taxon>
        <taxon>Pocilloporidae</taxon>
        <taxon>Pocillopora</taxon>
    </lineage>
</organism>
<evidence type="ECO:0000256" key="1">
    <source>
        <dbReference type="SAM" id="MobiDB-lite"/>
    </source>
</evidence>
<comment type="caution">
    <text evidence="2">The sequence shown here is derived from an EMBL/GenBank/DDBJ whole genome shotgun (WGS) entry which is preliminary data.</text>
</comment>
<proteinExistence type="predicted"/>
<feature type="region of interest" description="Disordered" evidence="1">
    <location>
        <begin position="130"/>
        <end position="254"/>
    </location>
</feature>
<dbReference type="AlphaFoldDB" id="A0A3M6UHA1"/>
<gene>
    <name evidence="2" type="ORF">pdam_00014582</name>
</gene>
<dbReference type="OrthoDB" id="5982399at2759"/>
<dbReference type="OMA" id="GFMDFNE"/>
<protein>
    <submittedName>
        <fullName evidence="2">Uncharacterized protein</fullName>
    </submittedName>
</protein>
<dbReference type="EMBL" id="RCHS01001527">
    <property type="protein sequence ID" value="RMX53050.1"/>
    <property type="molecule type" value="Genomic_DNA"/>
</dbReference>
<name>A0A3M6UHA1_POCDA</name>
<sequence>MSLNAGSYRVSDLSRGMTLRNASENRRLAGHLQHLDLQLQQNLVNMQAEILDLKQSRKGMLPARHQRPKGSFGRTVGDPRQSKSRQDRSGPRMVSPLTIQGSSKEFSKPFLPQISTKNTALVVKRDFGIETRPNSSSSAAGSRRTRGLSSDNDLSSSNLYRPKSSPNLVAKLERSKATSQPRPDLGRGINVRPLENSDEKLVTRSSDEFSTTSLELNDRVSDFLKRPNTRSGERGKREENEPKKEGSDAIPTINIEDQSEPCDWELEANSEEENQGAHEHDHGFLSDEELFRNSLLLRADRDDGLTRSMPDLSSLGFMDFNEVIDQRLRKLQEELPSKEEMRKIRYLRFRDEPTPPPLLSVFNKGSVGEMDKIDE</sequence>
<keyword evidence="3" id="KW-1185">Reference proteome</keyword>
<feature type="compositionally biased region" description="Basic and acidic residues" evidence="1">
    <location>
        <begin position="216"/>
        <end position="247"/>
    </location>
</feature>
<feature type="compositionally biased region" description="Low complexity" evidence="1">
    <location>
        <begin position="135"/>
        <end position="159"/>
    </location>
</feature>
<evidence type="ECO:0000313" key="2">
    <source>
        <dbReference type="EMBL" id="RMX53050.1"/>
    </source>
</evidence>